<feature type="compositionally biased region" description="Polar residues" evidence="1">
    <location>
        <begin position="719"/>
        <end position="743"/>
    </location>
</feature>
<feature type="compositionally biased region" description="Basic and acidic residues" evidence="1">
    <location>
        <begin position="109"/>
        <end position="119"/>
    </location>
</feature>
<feature type="compositionally biased region" description="Low complexity" evidence="1">
    <location>
        <begin position="601"/>
        <end position="616"/>
    </location>
</feature>
<sequence>MSSSSSSRLPLAPDPDKWISTKPKSQQPVQRPLVDLKFRAHAGIATPPSSTQRKRGPPASNLSSSQQATATAKKRRTSVPDVTPTGQNRGILSYLTPPTTDGGKGKAKAPAERVQRPVRDSPLGRTPKLDAGDATGSRNQASSSHQRPSTLRVTPPPAASSPELQITQVPDDVLARHKRLCGQDSARKRKVTSPWRGVWEPIDEEAEQRQRDQERAERDKERAAAAAKREEEKERRRLRLDVREDVTRTAVSRVANSKARPVLGETRSLVHLSSEGSSERGSSPSIERPALGVKNPNALRKYSSETTGFRESKSAAAPKLAPFPVAQRRSPPRTRRLPSPEAITTPPKRKSPHHKVTPPKSTKSSTPHRYGDQQETLFVFPLPAPPKKPVFEPVKPAAEEWEPVDMEPETLMTWSLGGARRPAADPPSSGGPKPVGGLQFMADDDDTSSIAPSIPSQDWPKLLESLEDIPHKSSPLRSDREASVPPPPAKQPRPPSPIYVDSDSDATPSKRLSQQSVVELPTPMPPPSKQPRRPSPRYLAFSSPALERNGFQPSSPSPSPSPIQVSKSPTKLVRHAETTRRPMHLYSSLSHPLNSPPAPKSGSASRSTRSTPARTQRATRKTSTSQSKLEAFGYFPAASKPAADFDTAFSDEEDLAFSQSSQEVAEPKRSYITPRQPSRTPGKRLQPVPEAPPHPSLRPSGIAELKRREDEAMARHLAQQRTPNASAFTPQRRTSLRTSTSPASPLWTPPRHSSFTSGRDSDSTAFSSSSLMGEDAPRISESTRRWWDRLGESDGEGLLP</sequence>
<feature type="compositionally biased region" description="Acidic residues" evidence="1">
    <location>
        <begin position="399"/>
        <end position="408"/>
    </location>
</feature>
<feature type="compositionally biased region" description="Basic residues" evidence="1">
    <location>
        <begin position="347"/>
        <end position="357"/>
    </location>
</feature>
<proteinExistence type="predicted"/>
<feature type="compositionally biased region" description="Polar residues" evidence="1">
    <location>
        <begin position="505"/>
        <end position="517"/>
    </location>
</feature>
<evidence type="ECO:0000313" key="3">
    <source>
        <dbReference type="Proteomes" id="UP001565368"/>
    </source>
</evidence>
<feature type="compositionally biased region" description="Basic and acidic residues" evidence="1">
    <location>
        <begin position="207"/>
        <end position="247"/>
    </location>
</feature>
<reference evidence="2 3" key="1">
    <citation type="submission" date="2023-08" db="EMBL/GenBank/DDBJ databases">
        <title>Annotated Genome Sequence of Vanrija albida AlHP1.</title>
        <authorList>
            <person name="Herzog R."/>
        </authorList>
    </citation>
    <scope>NUCLEOTIDE SEQUENCE [LARGE SCALE GENOMIC DNA]</scope>
    <source>
        <strain evidence="2 3">AlHP1</strain>
    </source>
</reference>
<feature type="region of interest" description="Disordered" evidence="1">
    <location>
        <begin position="650"/>
        <end position="800"/>
    </location>
</feature>
<comment type="caution">
    <text evidence="2">The sequence shown here is derived from an EMBL/GenBank/DDBJ whole genome shotgun (WGS) entry which is preliminary data.</text>
</comment>
<dbReference type="GeneID" id="95983669"/>
<protein>
    <recommendedName>
        <fullName evidence="4">Inner centromere protein ARK-binding domain-containing protein</fullName>
    </recommendedName>
</protein>
<evidence type="ECO:0000256" key="1">
    <source>
        <dbReference type="SAM" id="MobiDB-lite"/>
    </source>
</evidence>
<feature type="compositionally biased region" description="Basic and acidic residues" evidence="1">
    <location>
        <begin position="704"/>
        <end position="714"/>
    </location>
</feature>
<accession>A0ABR3QBA9</accession>
<name>A0ABR3QBA9_9TREE</name>
<dbReference type="RefSeq" id="XP_069211605.1">
    <property type="nucleotide sequence ID" value="XM_069351219.1"/>
</dbReference>
<feature type="compositionally biased region" description="Pro residues" evidence="1">
    <location>
        <begin position="484"/>
        <end position="497"/>
    </location>
</feature>
<gene>
    <name evidence="2" type="ORF">Q8F55_002626</name>
</gene>
<feature type="region of interest" description="Disordered" evidence="1">
    <location>
        <begin position="1"/>
        <end position="629"/>
    </location>
</feature>
<feature type="compositionally biased region" description="Basic and acidic residues" evidence="1">
    <location>
        <begin position="775"/>
        <end position="792"/>
    </location>
</feature>
<feature type="compositionally biased region" description="Polar residues" evidence="1">
    <location>
        <begin position="60"/>
        <end position="70"/>
    </location>
</feature>
<feature type="compositionally biased region" description="Low complexity" evidence="1">
    <location>
        <begin position="426"/>
        <end position="437"/>
    </location>
</feature>
<organism evidence="2 3">
    <name type="scientific">Vanrija albida</name>
    <dbReference type="NCBI Taxonomy" id="181172"/>
    <lineage>
        <taxon>Eukaryota</taxon>
        <taxon>Fungi</taxon>
        <taxon>Dikarya</taxon>
        <taxon>Basidiomycota</taxon>
        <taxon>Agaricomycotina</taxon>
        <taxon>Tremellomycetes</taxon>
        <taxon>Trichosporonales</taxon>
        <taxon>Trichosporonaceae</taxon>
        <taxon>Vanrija</taxon>
    </lineage>
</organism>
<evidence type="ECO:0008006" key="4">
    <source>
        <dbReference type="Google" id="ProtNLM"/>
    </source>
</evidence>
<feature type="compositionally biased region" description="Low complexity" evidence="1">
    <location>
        <begin position="273"/>
        <end position="289"/>
    </location>
</feature>
<dbReference type="EMBL" id="JBBXJM010000002">
    <property type="protein sequence ID" value="KAL1411661.1"/>
    <property type="molecule type" value="Genomic_DNA"/>
</dbReference>
<dbReference type="Proteomes" id="UP001565368">
    <property type="component" value="Unassembled WGS sequence"/>
</dbReference>
<keyword evidence="3" id="KW-1185">Reference proteome</keyword>
<evidence type="ECO:0000313" key="2">
    <source>
        <dbReference type="EMBL" id="KAL1411661.1"/>
    </source>
</evidence>
<feature type="compositionally biased region" description="Polar residues" evidence="1">
    <location>
        <begin position="136"/>
        <end position="152"/>
    </location>
</feature>